<protein>
    <submittedName>
        <fullName evidence="2">Acetyltransferase GNAT family</fullName>
    </submittedName>
</protein>
<comment type="caution">
    <text evidence="2">The sequence shown here is derived from an EMBL/GenBank/DDBJ whole genome shotgun (WGS) entry which is preliminary data.</text>
</comment>
<dbReference type="AlphaFoldDB" id="A0A164NSN1"/>
<dbReference type="InterPro" id="IPR000182">
    <property type="entry name" value="GNAT_dom"/>
</dbReference>
<gene>
    <name evidence="2" type="ORF">B4088_2961</name>
</gene>
<evidence type="ECO:0000313" key="2">
    <source>
        <dbReference type="EMBL" id="KZD65116.1"/>
    </source>
</evidence>
<reference evidence="2 3" key="1">
    <citation type="submission" date="2015-09" db="EMBL/GenBank/DDBJ databases">
        <title>Bacillus cereus food isolates.</title>
        <authorList>
            <person name="Boekhorst J."/>
        </authorList>
    </citation>
    <scope>NUCLEOTIDE SEQUENCE [LARGE SCALE GENOMIC DNA]</scope>
    <source>
        <strain evidence="2 3">B4088</strain>
    </source>
</reference>
<evidence type="ECO:0000259" key="1">
    <source>
        <dbReference type="PROSITE" id="PS51186"/>
    </source>
</evidence>
<feature type="domain" description="N-acetyltransferase" evidence="1">
    <location>
        <begin position="26"/>
        <end position="161"/>
    </location>
</feature>
<dbReference type="CDD" id="cd04301">
    <property type="entry name" value="NAT_SF"/>
    <property type="match status" value="2"/>
</dbReference>
<dbReference type="PROSITE" id="PS51186">
    <property type="entry name" value="GNAT"/>
    <property type="match status" value="2"/>
</dbReference>
<keyword evidence="2" id="KW-0808">Transferase</keyword>
<dbReference type="Gene3D" id="3.40.630.30">
    <property type="match status" value="2"/>
</dbReference>
<dbReference type="PANTHER" id="PTHR43617:SF20">
    <property type="entry name" value="N-ALPHA-ACETYLTRANSFERASE RIMI"/>
    <property type="match status" value="1"/>
</dbReference>
<evidence type="ECO:0000313" key="3">
    <source>
        <dbReference type="Proteomes" id="UP000076482"/>
    </source>
</evidence>
<dbReference type="PATRIC" id="fig|1396.535.peg.5486"/>
<dbReference type="EMBL" id="LJKE01000048">
    <property type="protein sequence ID" value="KZD65116.1"/>
    <property type="molecule type" value="Genomic_DNA"/>
</dbReference>
<dbReference type="SUPFAM" id="SSF55729">
    <property type="entry name" value="Acyl-CoA N-acyltransferases (Nat)"/>
    <property type="match status" value="1"/>
</dbReference>
<name>A0A164NSN1_BACCE</name>
<dbReference type="Proteomes" id="UP000076482">
    <property type="component" value="Unassembled WGS sequence"/>
</dbReference>
<accession>A0A164NSN1</accession>
<dbReference type="PANTHER" id="PTHR43617">
    <property type="entry name" value="L-AMINO ACID N-ACETYLTRANSFERASE"/>
    <property type="match status" value="1"/>
</dbReference>
<sequence>MAKSSILFLNMNARDYEMNIERKKSLTTNEIQQMKDLAHICGQHDQIDYSSDLHVNFLTARNNEEIYDFLFYDNTQLIGVLSMYDFERPTKLELLGFVHPNYRKQHIGTTLLQTAMKEIRTREANEALLIMNGDSISGKEFAKRLKLPYLYSEYSMAFKTKEGPKTTKHTIQLTLASSESLLDLIELSSKAFGDSVENTATWLQKMMSSPSHQVYSALIDDKVIGTITVSEHEQSTTLSGFAVHPSYQGKGYGKDILSYMVHTLISEGISTIELDVETKNNNALKLYTQCGFEIKTKHDYYNVMNLDVNTYV</sequence>
<proteinExistence type="predicted"/>
<dbReference type="Pfam" id="PF00583">
    <property type="entry name" value="Acetyltransf_1"/>
    <property type="match status" value="2"/>
</dbReference>
<feature type="domain" description="N-acetyltransferase" evidence="1">
    <location>
        <begin position="171"/>
        <end position="309"/>
    </location>
</feature>
<dbReference type="InterPro" id="IPR050276">
    <property type="entry name" value="MshD_Acetyltransferase"/>
</dbReference>
<dbReference type="GO" id="GO:0008999">
    <property type="term" value="F:protein-N-terminal-alanine acetyltransferase activity"/>
    <property type="evidence" value="ECO:0007669"/>
    <property type="project" value="TreeGrafter"/>
</dbReference>
<dbReference type="InterPro" id="IPR016181">
    <property type="entry name" value="Acyl_CoA_acyltransferase"/>
</dbReference>
<organism evidence="2 3">
    <name type="scientific">Bacillus cereus</name>
    <dbReference type="NCBI Taxonomy" id="1396"/>
    <lineage>
        <taxon>Bacteria</taxon>
        <taxon>Bacillati</taxon>
        <taxon>Bacillota</taxon>
        <taxon>Bacilli</taxon>
        <taxon>Bacillales</taxon>
        <taxon>Bacillaceae</taxon>
        <taxon>Bacillus</taxon>
        <taxon>Bacillus cereus group</taxon>
    </lineage>
</organism>